<dbReference type="HOGENOM" id="CLU_2399463_0_0_1"/>
<keyword evidence="2" id="KW-1185">Reference proteome</keyword>
<evidence type="ECO:0000313" key="2">
    <source>
        <dbReference type="Proteomes" id="UP000001056"/>
    </source>
</evidence>
<dbReference type="EMBL" id="CH408031">
    <property type="protein sequence ID" value="EAQ89176.1"/>
    <property type="molecule type" value="Genomic_DNA"/>
</dbReference>
<reference evidence="2" key="1">
    <citation type="journal article" date="2015" name="Genome Announc.">
        <title>Draft genome sequence of the cellulolytic fungus Chaetomium globosum.</title>
        <authorList>
            <person name="Cuomo C.A."/>
            <person name="Untereiner W.A."/>
            <person name="Ma L.-J."/>
            <person name="Grabherr M."/>
            <person name="Birren B.W."/>
        </authorList>
    </citation>
    <scope>NUCLEOTIDE SEQUENCE [LARGE SCALE GENOMIC DNA]</scope>
    <source>
        <strain evidence="2">ATCC 6205 / CBS 148.51 / DSM 1962 / NBRC 6347 / NRRL 1970</strain>
    </source>
</reference>
<accession>Q2H6C0</accession>
<proteinExistence type="predicted"/>
<organism evidence="1 2">
    <name type="scientific">Chaetomium globosum (strain ATCC 6205 / CBS 148.51 / DSM 1962 / NBRC 6347 / NRRL 1970)</name>
    <name type="common">Soil fungus</name>
    <dbReference type="NCBI Taxonomy" id="306901"/>
    <lineage>
        <taxon>Eukaryota</taxon>
        <taxon>Fungi</taxon>
        <taxon>Dikarya</taxon>
        <taxon>Ascomycota</taxon>
        <taxon>Pezizomycotina</taxon>
        <taxon>Sordariomycetes</taxon>
        <taxon>Sordariomycetidae</taxon>
        <taxon>Sordariales</taxon>
        <taxon>Chaetomiaceae</taxon>
        <taxon>Chaetomium</taxon>
    </lineage>
</organism>
<dbReference type="Proteomes" id="UP000001056">
    <property type="component" value="Unassembled WGS sequence"/>
</dbReference>
<dbReference type="GeneID" id="4391172"/>
<dbReference type="RefSeq" id="XP_001221890.1">
    <property type="nucleotide sequence ID" value="XM_001221889.1"/>
</dbReference>
<gene>
    <name evidence="1" type="ORF">CHGG_05795</name>
</gene>
<dbReference type="AlphaFoldDB" id="Q2H6C0"/>
<evidence type="ECO:0000313" key="1">
    <source>
        <dbReference type="EMBL" id="EAQ89176.1"/>
    </source>
</evidence>
<name>Q2H6C0_CHAGB</name>
<dbReference type="VEuPathDB" id="FungiDB:CHGG_05795"/>
<dbReference type="InParanoid" id="Q2H6C0"/>
<protein>
    <submittedName>
        <fullName evidence="1">Uncharacterized protein</fullName>
    </submittedName>
</protein>
<sequence length="93" mass="9772">MTAGFRSSEPCAVVICGVVRFVLPTAIRVRDGGLVVGGWEGARSEPSTGGKVPWGGGEATTWNSLMIHGPASVYFLRQALARQRTEWGTPVGG</sequence>